<evidence type="ECO:0000256" key="1">
    <source>
        <dbReference type="ARBA" id="ARBA00023015"/>
    </source>
</evidence>
<proteinExistence type="predicted"/>
<comment type="caution">
    <text evidence="5">The sequence shown here is derived from an EMBL/GenBank/DDBJ whole genome shotgun (WGS) entry which is preliminary data.</text>
</comment>
<dbReference type="SUPFAM" id="SSF47413">
    <property type="entry name" value="lambda repressor-like DNA-binding domains"/>
    <property type="match status" value="1"/>
</dbReference>
<dbReference type="Gene3D" id="1.10.260.40">
    <property type="entry name" value="lambda repressor-like DNA-binding domains"/>
    <property type="match status" value="1"/>
</dbReference>
<dbReference type="GO" id="GO:0003700">
    <property type="term" value="F:DNA-binding transcription factor activity"/>
    <property type="evidence" value="ECO:0007669"/>
    <property type="project" value="TreeGrafter"/>
</dbReference>
<keyword evidence="6" id="KW-1185">Reference proteome</keyword>
<dbReference type="InterPro" id="IPR000843">
    <property type="entry name" value="HTH_LacI"/>
</dbReference>
<name>A0A852SB73_9MICO</name>
<keyword evidence="2 5" id="KW-0238">DNA-binding</keyword>
<dbReference type="PROSITE" id="PS50932">
    <property type="entry name" value="HTH_LACI_2"/>
    <property type="match status" value="1"/>
</dbReference>
<dbReference type="RefSeq" id="WP_179546923.1">
    <property type="nucleotide sequence ID" value="NZ_BSEW01000001.1"/>
</dbReference>
<dbReference type="InterPro" id="IPR010982">
    <property type="entry name" value="Lambda_DNA-bd_dom_sf"/>
</dbReference>
<dbReference type="Proteomes" id="UP000549913">
    <property type="component" value="Unassembled WGS sequence"/>
</dbReference>
<dbReference type="Pfam" id="PF13377">
    <property type="entry name" value="Peripla_BP_3"/>
    <property type="match status" value="1"/>
</dbReference>
<dbReference type="PANTHER" id="PTHR30146">
    <property type="entry name" value="LACI-RELATED TRANSCRIPTIONAL REPRESSOR"/>
    <property type="match status" value="1"/>
</dbReference>
<dbReference type="EMBL" id="JACCBM010000001">
    <property type="protein sequence ID" value="NYD69636.1"/>
    <property type="molecule type" value="Genomic_DNA"/>
</dbReference>
<evidence type="ECO:0000256" key="3">
    <source>
        <dbReference type="ARBA" id="ARBA00023163"/>
    </source>
</evidence>
<evidence type="ECO:0000259" key="4">
    <source>
        <dbReference type="PROSITE" id="PS50932"/>
    </source>
</evidence>
<dbReference type="AlphaFoldDB" id="A0A852SB73"/>
<dbReference type="GO" id="GO:0000976">
    <property type="term" value="F:transcription cis-regulatory region binding"/>
    <property type="evidence" value="ECO:0007669"/>
    <property type="project" value="TreeGrafter"/>
</dbReference>
<keyword evidence="1" id="KW-0805">Transcription regulation</keyword>
<dbReference type="PANTHER" id="PTHR30146:SF138">
    <property type="entry name" value="TRANSCRIPTIONAL REGULATORY PROTEIN"/>
    <property type="match status" value="1"/>
</dbReference>
<organism evidence="5 6">
    <name type="scientific">Herbiconiux flava</name>
    <dbReference type="NCBI Taxonomy" id="881268"/>
    <lineage>
        <taxon>Bacteria</taxon>
        <taxon>Bacillati</taxon>
        <taxon>Actinomycetota</taxon>
        <taxon>Actinomycetes</taxon>
        <taxon>Micrococcales</taxon>
        <taxon>Microbacteriaceae</taxon>
        <taxon>Herbiconiux</taxon>
    </lineage>
</organism>
<dbReference type="CDD" id="cd01392">
    <property type="entry name" value="HTH_LacI"/>
    <property type="match status" value="1"/>
</dbReference>
<dbReference type="InterPro" id="IPR028082">
    <property type="entry name" value="Peripla_BP_I"/>
</dbReference>
<dbReference type="CDD" id="cd06279">
    <property type="entry name" value="PBP1_LacI-like"/>
    <property type="match status" value="1"/>
</dbReference>
<dbReference type="InterPro" id="IPR046335">
    <property type="entry name" value="LacI/GalR-like_sensor"/>
</dbReference>
<evidence type="ECO:0000313" key="6">
    <source>
        <dbReference type="Proteomes" id="UP000549913"/>
    </source>
</evidence>
<reference evidence="5 6" key="1">
    <citation type="submission" date="2020-07" db="EMBL/GenBank/DDBJ databases">
        <title>Sequencing the genomes of 1000 actinobacteria strains.</title>
        <authorList>
            <person name="Klenk H.-P."/>
        </authorList>
    </citation>
    <scope>NUCLEOTIDE SEQUENCE [LARGE SCALE GENOMIC DNA]</scope>
    <source>
        <strain evidence="5 6">DSM 26474</strain>
    </source>
</reference>
<protein>
    <submittedName>
        <fullName evidence="5">DNA-binding LacI/PurR family transcriptional regulator</fullName>
    </submittedName>
</protein>
<sequence length="354" mass="36245">MTGHSQGARRATLSHVAERAGVSRSTASLAFSGAGPVSPATKDRVLAAAAELGYGGPDPRARSLRQGRSGVVGIVFDEKLLHAFRDPVNVQTLDGIADGLGVDSNGLLLLTETGAVGEGIRSAAVDAAVLMGCSTVLDDVIAALGRRGIPLVSIEGGEREGVVDIGLDNVNASEELARHLHALGHRRVGSVLLGVDPDRVSRRVTLDELPVITAPVTADRLRGAARVFPGLTAFTAGFNLVENGAAAAGSLLDVPAGERPTAIMAQSDLLAVGVLRAAEERGLRVPDDLSVTGFDGVRIDGLTGHELTTMRQPAADKGRAAGEAVAALIAGEEAHSLQFACELRLGDTTGPVPA</sequence>
<dbReference type="SUPFAM" id="SSF53822">
    <property type="entry name" value="Periplasmic binding protein-like I"/>
    <property type="match status" value="1"/>
</dbReference>
<evidence type="ECO:0000313" key="5">
    <source>
        <dbReference type="EMBL" id="NYD69636.1"/>
    </source>
</evidence>
<evidence type="ECO:0000256" key="2">
    <source>
        <dbReference type="ARBA" id="ARBA00023125"/>
    </source>
</evidence>
<accession>A0A852SB73</accession>
<feature type="domain" description="HTH lacI-type" evidence="4">
    <location>
        <begin position="11"/>
        <end position="66"/>
    </location>
</feature>
<dbReference type="Pfam" id="PF00356">
    <property type="entry name" value="LacI"/>
    <property type="match status" value="1"/>
</dbReference>
<gene>
    <name evidence="5" type="ORF">BJ984_000794</name>
</gene>
<dbReference type="SMART" id="SM00354">
    <property type="entry name" value="HTH_LACI"/>
    <property type="match status" value="1"/>
</dbReference>
<dbReference type="Gene3D" id="3.40.50.2300">
    <property type="match status" value="3"/>
</dbReference>
<keyword evidence="3" id="KW-0804">Transcription</keyword>